<reference evidence="4" key="1">
    <citation type="submission" date="2016-10" db="EMBL/GenBank/DDBJ databases">
        <authorList>
            <person name="Varghese N."/>
            <person name="Submissions S."/>
        </authorList>
    </citation>
    <scope>NUCLEOTIDE SEQUENCE [LARGE SCALE GENOMIC DNA]</scope>
    <source>
        <strain evidence="4">CGMCC 1.3704</strain>
    </source>
</reference>
<feature type="region of interest" description="Disordered" evidence="2">
    <location>
        <begin position="288"/>
        <end position="452"/>
    </location>
</feature>
<protein>
    <submittedName>
        <fullName evidence="3">SipW-cognate class signal peptide</fullName>
    </submittedName>
</protein>
<feature type="compositionally biased region" description="Basic and acidic residues" evidence="2">
    <location>
        <begin position="415"/>
        <end position="426"/>
    </location>
</feature>
<evidence type="ECO:0000256" key="2">
    <source>
        <dbReference type="SAM" id="MobiDB-lite"/>
    </source>
</evidence>
<keyword evidence="4" id="KW-1185">Reference proteome</keyword>
<evidence type="ECO:0000313" key="3">
    <source>
        <dbReference type="EMBL" id="SFJ47278.1"/>
    </source>
</evidence>
<feature type="compositionally biased region" description="Basic and acidic residues" evidence="2">
    <location>
        <begin position="353"/>
        <end position="370"/>
    </location>
</feature>
<organism evidence="3 4">
    <name type="scientific">Halobacillus dabanensis</name>
    <dbReference type="NCBI Taxonomy" id="240302"/>
    <lineage>
        <taxon>Bacteria</taxon>
        <taxon>Bacillati</taxon>
        <taxon>Bacillota</taxon>
        <taxon>Bacilli</taxon>
        <taxon>Bacillales</taxon>
        <taxon>Bacillaceae</taxon>
        <taxon>Halobacillus</taxon>
    </lineage>
</organism>
<dbReference type="AlphaFoldDB" id="A0A1I3RM11"/>
<feature type="compositionally biased region" description="Basic and acidic residues" evidence="2">
    <location>
        <begin position="380"/>
        <end position="405"/>
    </location>
</feature>
<feature type="coiled-coil region" evidence="1">
    <location>
        <begin position="119"/>
        <end position="156"/>
    </location>
</feature>
<gene>
    <name evidence="3" type="ORF">SAMN04487936_102312</name>
</gene>
<feature type="compositionally biased region" description="Basic and acidic residues" evidence="2">
    <location>
        <begin position="438"/>
        <end position="452"/>
    </location>
</feature>
<dbReference type="Proteomes" id="UP000183557">
    <property type="component" value="Unassembled WGS sequence"/>
</dbReference>
<feature type="compositionally biased region" description="Acidic residues" evidence="2">
    <location>
        <begin position="338"/>
        <end position="352"/>
    </location>
</feature>
<proteinExistence type="predicted"/>
<evidence type="ECO:0000313" key="4">
    <source>
        <dbReference type="Proteomes" id="UP000183557"/>
    </source>
</evidence>
<sequence length="452" mass="51327">MIVKKGGDPLEPRRDKFRRQRKTRMVKTTKHITCSVAISSLIVGTSSQFVGKTLGAFNDSDVATSQIQACEVFPGYINELFSDVKEELLLFNNEVKNIPEVTSYTSSFERIAGLSEYSLQQLKEEEKLLKDKLTKLEKLQNDRLQLDKSLDIEKENLKERAHTIYKLFVRIAQLSDQTTASCLQDQYPLAGDTLKDLMVKSGLNHKQIEKLLFYYNTNQFGQNASPAIGTAIWEDFQASINEIFTSPKKQLEKNNQTMKEEKKKIEEEIASLQAIIKQLEKEEKEKIAKEKAEKEEEEKLKEAKEKAEKEKEEQKEAEEQKAKKDQGEQQDSQKETSDDSSEEKEESKEDDGPENKQVSKEENKEDKSSNDKSSSSNEQTSEKGTDESKDKKKVDEPEEKKDSQGKHSSSAESTKNNKDQSSKNDGEEGNSSGQGQDTSKEKKTKTSKEGDS</sequence>
<evidence type="ECO:0000256" key="1">
    <source>
        <dbReference type="SAM" id="Coils"/>
    </source>
</evidence>
<dbReference type="EMBL" id="FOSB01000002">
    <property type="protein sequence ID" value="SFJ47278.1"/>
    <property type="molecule type" value="Genomic_DNA"/>
</dbReference>
<feature type="compositionally biased region" description="Basic and acidic residues" evidence="2">
    <location>
        <begin position="288"/>
        <end position="337"/>
    </location>
</feature>
<name>A0A1I3RM11_HALDA</name>
<keyword evidence="1" id="KW-0175">Coiled coil</keyword>
<accession>A0A1I3RM11</accession>